<sequence>MLRPTRILLRDGETRALLRAVDLRGHTVRIEGTAGALRVEDLTTETLLVDAPMAQLELIDGETITYAGAGRVLDQRELRYLRITLEFVETSSRPLPRVGI</sequence>
<gene>
    <name evidence="1" type="ORF">EBM89_19820</name>
</gene>
<dbReference type="Proteomes" id="UP000269289">
    <property type="component" value="Unassembled WGS sequence"/>
</dbReference>
<dbReference type="AlphaFoldDB" id="A0A3M2IQ92"/>
<comment type="caution">
    <text evidence="1">The sequence shown here is derived from an EMBL/GenBank/DDBJ whole genome shotgun (WGS) entry which is preliminary data.</text>
</comment>
<proteinExistence type="predicted"/>
<organism evidence="1 2">
    <name type="scientific">Cellulomonas triticagri</name>
    <dbReference type="NCBI Taxonomy" id="2483352"/>
    <lineage>
        <taxon>Bacteria</taxon>
        <taxon>Bacillati</taxon>
        <taxon>Actinomycetota</taxon>
        <taxon>Actinomycetes</taxon>
        <taxon>Micrococcales</taxon>
        <taxon>Cellulomonadaceae</taxon>
        <taxon>Cellulomonas</taxon>
    </lineage>
</organism>
<dbReference type="EMBL" id="RFFI01000197">
    <property type="protein sequence ID" value="RMI03329.1"/>
    <property type="molecule type" value="Genomic_DNA"/>
</dbReference>
<accession>A0A3M2IQ92</accession>
<protein>
    <submittedName>
        <fullName evidence="1">Uncharacterized protein</fullName>
    </submittedName>
</protein>
<evidence type="ECO:0000313" key="1">
    <source>
        <dbReference type="EMBL" id="RMI03329.1"/>
    </source>
</evidence>
<name>A0A3M2IQ92_9CELL</name>
<dbReference type="OrthoDB" id="4827221at2"/>
<reference evidence="1 2" key="1">
    <citation type="submission" date="2018-10" db="EMBL/GenBank/DDBJ databases">
        <title>Isolation, diversity and antifungal activity of actinobacteria from wheat.</title>
        <authorList>
            <person name="Han C."/>
        </authorList>
    </citation>
    <scope>NUCLEOTIDE SEQUENCE [LARGE SCALE GENOMIC DNA]</scope>
    <source>
        <strain evidence="1 2">NEAU-YY56</strain>
    </source>
</reference>
<keyword evidence="2" id="KW-1185">Reference proteome</keyword>
<evidence type="ECO:0000313" key="2">
    <source>
        <dbReference type="Proteomes" id="UP000269289"/>
    </source>
</evidence>
<dbReference type="RefSeq" id="WP_122151301.1">
    <property type="nucleotide sequence ID" value="NZ_RFFI01000197.1"/>
</dbReference>